<evidence type="ECO:0000313" key="2">
    <source>
        <dbReference type="Proteomes" id="UP000036867"/>
    </source>
</evidence>
<accession>A0A0M0LKN0</accession>
<proteinExistence type="predicted"/>
<dbReference type="RefSeq" id="WP_053415690.1">
    <property type="nucleotide sequence ID" value="NZ_LILB01000001.1"/>
</dbReference>
<organism evidence="1 2">
    <name type="scientific">Viridibacillus arvi</name>
    <dbReference type="NCBI Taxonomy" id="263475"/>
    <lineage>
        <taxon>Bacteria</taxon>
        <taxon>Bacillati</taxon>
        <taxon>Bacillota</taxon>
        <taxon>Bacilli</taxon>
        <taxon>Bacillales</taxon>
        <taxon>Caryophanaceae</taxon>
        <taxon>Viridibacillus</taxon>
    </lineage>
</organism>
<gene>
    <name evidence="1" type="ORF">AMD00_03510</name>
</gene>
<sequence>MKKQYFVQYSHDSIINDFSLPNEMFKSIVVGIVYIFFGQGLSEGNLVPTSNWDKPIEFKTLDFEKVDTFIDVHEVGLTIFSDNDKYNSPRKVTDYISKAYLLDIENSDI</sequence>
<name>A0A0M0LKN0_9BACL</name>
<protein>
    <submittedName>
        <fullName evidence="1">Uncharacterized protein</fullName>
    </submittedName>
</protein>
<dbReference type="OrthoDB" id="2937919at2"/>
<dbReference type="GeneID" id="301135173"/>
<dbReference type="AlphaFoldDB" id="A0A0M0LKN0"/>
<dbReference type="Proteomes" id="UP000036867">
    <property type="component" value="Unassembled WGS sequence"/>
</dbReference>
<comment type="caution">
    <text evidence="1">The sequence shown here is derived from an EMBL/GenBank/DDBJ whole genome shotgun (WGS) entry which is preliminary data.</text>
</comment>
<keyword evidence="2" id="KW-1185">Reference proteome</keyword>
<dbReference type="EMBL" id="LILB01000001">
    <property type="protein sequence ID" value="KOO51546.1"/>
    <property type="molecule type" value="Genomic_DNA"/>
</dbReference>
<evidence type="ECO:0000313" key="1">
    <source>
        <dbReference type="EMBL" id="KOO51546.1"/>
    </source>
</evidence>
<reference evidence="2" key="1">
    <citation type="submission" date="2015-08" db="EMBL/GenBank/DDBJ databases">
        <title>Fjat-10028 dsm 16317.</title>
        <authorList>
            <person name="Liu B."/>
            <person name="Wang J."/>
            <person name="Zhu Y."/>
            <person name="Liu G."/>
            <person name="Chen Q."/>
            <person name="Chen Z."/>
            <person name="Lan J."/>
            <person name="Che J."/>
            <person name="Ge C."/>
            <person name="Shi H."/>
            <person name="Pan Z."/>
            <person name="Liu X."/>
        </authorList>
    </citation>
    <scope>NUCLEOTIDE SEQUENCE [LARGE SCALE GENOMIC DNA]</scope>
    <source>
        <strain evidence="2">DSM 16317</strain>
    </source>
</reference>